<keyword evidence="1" id="KW-0472">Membrane</keyword>
<dbReference type="GO" id="GO:0004175">
    <property type="term" value="F:endopeptidase activity"/>
    <property type="evidence" value="ECO:0007669"/>
    <property type="project" value="UniProtKB-ARBA"/>
</dbReference>
<feature type="transmembrane region" description="Helical" evidence="1">
    <location>
        <begin position="43"/>
        <end position="61"/>
    </location>
</feature>
<feature type="transmembrane region" description="Helical" evidence="1">
    <location>
        <begin position="82"/>
        <end position="103"/>
    </location>
</feature>
<name>A0A544QSZ5_9FIRM</name>
<feature type="transmembrane region" description="Helical" evidence="1">
    <location>
        <begin position="213"/>
        <end position="233"/>
    </location>
</feature>
<protein>
    <submittedName>
        <fullName evidence="3">CPBP family intramembrane metalloprotease</fullName>
    </submittedName>
</protein>
<dbReference type="Pfam" id="PF02517">
    <property type="entry name" value="Rce1-like"/>
    <property type="match status" value="1"/>
</dbReference>
<keyword evidence="3" id="KW-0378">Hydrolase</keyword>
<dbReference type="RefSeq" id="WP_142536754.1">
    <property type="nucleotide sequence ID" value="NZ_SGJB01000023.1"/>
</dbReference>
<dbReference type="AlphaFoldDB" id="A0A544QSZ5"/>
<dbReference type="GO" id="GO:0008237">
    <property type="term" value="F:metallopeptidase activity"/>
    <property type="evidence" value="ECO:0007669"/>
    <property type="project" value="UniProtKB-KW"/>
</dbReference>
<sequence>MTYKKVIEKFLSTTVIPFLGLFLTTFVFILFPNLKSNFYTSYIIQLLGLFLIFTMLTKIIFNIKYINLKNDIVNFRYNFIDNLLYSLIIIFGLSFTALFINTIDFLIDPSSKDTIKTLFINASNNYSEQTNMIDLEILFNSFCIVIVIFLEEIYFRYSLYEVYEKNTKIFILLSSISFGLYHGYSIARILSSFILGISFAIVYVKTKNIVYPIIIHFLWNFGTYFSSYIMFPFRNLDIGISIFSILSTEFLLFICIILILFIKYMRLKYKWIKL</sequence>
<accession>A0A544QSZ5</accession>
<comment type="caution">
    <text evidence="3">The sequence shown here is derived from an EMBL/GenBank/DDBJ whole genome shotgun (WGS) entry which is preliminary data.</text>
</comment>
<dbReference type="GO" id="GO:0006508">
    <property type="term" value="P:proteolysis"/>
    <property type="evidence" value="ECO:0007669"/>
    <property type="project" value="UniProtKB-KW"/>
</dbReference>
<gene>
    <name evidence="3" type="ORF">EXD82_09900</name>
</gene>
<proteinExistence type="predicted"/>
<dbReference type="GO" id="GO:0080120">
    <property type="term" value="P:CAAX-box protein maturation"/>
    <property type="evidence" value="ECO:0007669"/>
    <property type="project" value="UniProtKB-ARBA"/>
</dbReference>
<dbReference type="Proteomes" id="UP000317863">
    <property type="component" value="Unassembled WGS sequence"/>
</dbReference>
<dbReference type="InterPro" id="IPR003675">
    <property type="entry name" value="Rce1/LyrA-like_dom"/>
</dbReference>
<evidence type="ECO:0000313" key="3">
    <source>
        <dbReference type="EMBL" id="TQQ83157.1"/>
    </source>
</evidence>
<keyword evidence="3" id="KW-0645">Protease</keyword>
<feature type="transmembrane region" description="Helical" evidence="1">
    <location>
        <begin position="189"/>
        <end position="206"/>
    </location>
</feature>
<keyword evidence="3" id="KW-0482">Metalloprotease</keyword>
<keyword evidence="1" id="KW-1133">Transmembrane helix</keyword>
<organism evidence="3 4">
    <name type="scientific">Peptacetobacter hominis</name>
    <dbReference type="NCBI Taxonomy" id="2743610"/>
    <lineage>
        <taxon>Bacteria</taxon>
        <taxon>Bacillati</taxon>
        <taxon>Bacillota</taxon>
        <taxon>Clostridia</taxon>
        <taxon>Peptostreptococcales</taxon>
        <taxon>Peptostreptococcaceae</taxon>
        <taxon>Peptacetobacter</taxon>
    </lineage>
</organism>
<dbReference type="OrthoDB" id="1750890at2"/>
<feature type="transmembrane region" description="Helical" evidence="1">
    <location>
        <begin position="239"/>
        <end position="262"/>
    </location>
</feature>
<feature type="domain" description="CAAX prenyl protease 2/Lysostaphin resistance protein A-like" evidence="2">
    <location>
        <begin position="142"/>
        <end position="221"/>
    </location>
</feature>
<evidence type="ECO:0000259" key="2">
    <source>
        <dbReference type="Pfam" id="PF02517"/>
    </source>
</evidence>
<dbReference type="EMBL" id="SGJB01000023">
    <property type="protein sequence ID" value="TQQ83157.1"/>
    <property type="molecule type" value="Genomic_DNA"/>
</dbReference>
<evidence type="ECO:0000256" key="1">
    <source>
        <dbReference type="SAM" id="Phobius"/>
    </source>
</evidence>
<feature type="transmembrane region" description="Helical" evidence="1">
    <location>
        <begin position="12"/>
        <end position="31"/>
    </location>
</feature>
<reference evidence="3 4" key="1">
    <citation type="submission" date="2019-02" db="EMBL/GenBank/DDBJ databases">
        <title>Peptostreptococcaceae bacterium ZHW00191 nov., a new bacterium isolated from the human gut.</title>
        <authorList>
            <person name="Zhou H.-W."/>
            <person name="Chen X.-J."/>
        </authorList>
    </citation>
    <scope>NUCLEOTIDE SEQUENCE [LARGE SCALE GENOMIC DNA]</scope>
    <source>
        <strain evidence="3 4">ZHW00191</strain>
    </source>
</reference>
<keyword evidence="1" id="KW-0812">Transmembrane</keyword>
<evidence type="ECO:0000313" key="4">
    <source>
        <dbReference type="Proteomes" id="UP000317863"/>
    </source>
</evidence>
<keyword evidence="4" id="KW-1185">Reference proteome</keyword>